<evidence type="ECO:0000313" key="3">
    <source>
        <dbReference type="Proteomes" id="UP000242313"/>
    </source>
</evidence>
<keyword evidence="1" id="KW-0472">Membrane</keyword>
<comment type="caution">
    <text evidence="2">The sequence shown here is derived from an EMBL/GenBank/DDBJ whole genome shotgun (WGS) entry which is preliminary data.</text>
</comment>
<dbReference type="EMBL" id="NTMR01000012">
    <property type="protein sequence ID" value="PBK04265.1"/>
    <property type="molecule type" value="Genomic_DNA"/>
</dbReference>
<gene>
    <name evidence="2" type="ORF">CNQ84_10965</name>
</gene>
<evidence type="ECO:0000256" key="1">
    <source>
        <dbReference type="SAM" id="Phobius"/>
    </source>
</evidence>
<feature type="transmembrane region" description="Helical" evidence="1">
    <location>
        <begin position="21"/>
        <end position="41"/>
    </location>
</feature>
<keyword evidence="3" id="KW-1185">Reference proteome</keyword>
<dbReference type="AlphaFoldDB" id="A0A2A3MHX5"/>
<proteinExistence type="predicted"/>
<keyword evidence="1" id="KW-1133">Transmembrane helix</keyword>
<evidence type="ECO:0008006" key="4">
    <source>
        <dbReference type="Google" id="ProtNLM"/>
    </source>
</evidence>
<dbReference type="Proteomes" id="UP000242313">
    <property type="component" value="Unassembled WGS sequence"/>
</dbReference>
<evidence type="ECO:0000313" key="2">
    <source>
        <dbReference type="EMBL" id="PBK04265.1"/>
    </source>
</evidence>
<protein>
    <recommendedName>
        <fullName evidence="4">Iron transporter</fullName>
    </recommendedName>
</protein>
<accession>A0A2A3MHX5</accession>
<organism evidence="2 3">
    <name type="scientific">Pseudomonas abyssi</name>
    <dbReference type="NCBI Taxonomy" id="170540"/>
    <lineage>
        <taxon>Bacteria</taxon>
        <taxon>Pseudomonadati</taxon>
        <taxon>Pseudomonadota</taxon>
        <taxon>Gammaproteobacteria</taxon>
        <taxon>Pseudomonadales</taxon>
        <taxon>Pseudomonadaceae</taxon>
        <taxon>Pseudomonas</taxon>
    </lineage>
</organism>
<name>A0A2A3MHX5_9PSED</name>
<reference evidence="2 3" key="1">
    <citation type="submission" date="2017-09" db="EMBL/GenBank/DDBJ databases">
        <title>Pseudomonas abyssi sp. nov. isolated from Abyssopelagic Water.</title>
        <authorList>
            <person name="Wei Y."/>
        </authorList>
    </citation>
    <scope>NUCLEOTIDE SEQUENCE [LARGE SCALE GENOMIC DNA]</scope>
    <source>
        <strain evidence="2 3">MT5</strain>
    </source>
</reference>
<feature type="transmembrane region" description="Helical" evidence="1">
    <location>
        <begin position="48"/>
        <end position="68"/>
    </location>
</feature>
<keyword evidence="1" id="KW-0812">Transmembrane</keyword>
<sequence>MFTYSLTAALARLLPLARIDAAISATLLSFAVYTVFVLWVFARPLRQALWALPVTLVLLLIGFGPQWFAGGEV</sequence>